<comment type="caution">
    <text evidence="2">The sequence shown here is derived from an EMBL/GenBank/DDBJ whole genome shotgun (WGS) entry which is preliminary data.</text>
</comment>
<gene>
    <name evidence="2" type="ORF">QWZ12_14495</name>
</gene>
<keyword evidence="3" id="KW-1185">Reference proteome</keyword>
<protein>
    <recommendedName>
        <fullName evidence="4">Lipoprotein</fullName>
    </recommendedName>
</protein>
<dbReference type="RefSeq" id="WP_238227221.1">
    <property type="nucleotide sequence ID" value="NZ_BPQD01000025.1"/>
</dbReference>
<organism evidence="2 3">
    <name type="scientific">Methylobacterium adhaesivum</name>
    <dbReference type="NCBI Taxonomy" id="333297"/>
    <lineage>
        <taxon>Bacteria</taxon>
        <taxon>Pseudomonadati</taxon>
        <taxon>Pseudomonadota</taxon>
        <taxon>Alphaproteobacteria</taxon>
        <taxon>Hyphomicrobiales</taxon>
        <taxon>Methylobacteriaceae</taxon>
        <taxon>Methylobacterium</taxon>
    </lineage>
</organism>
<evidence type="ECO:0008006" key="4">
    <source>
        <dbReference type="Google" id="ProtNLM"/>
    </source>
</evidence>
<sequence>MRPARLGLAALLVLTACASSVDQQRATTCRQAVPALAPPGTTPRILHIGAGPTPDALRVDYAVAGPSTLAARQRWVLCGFGPGAELLSITTEHGPMNGAALYLLKQFYLDTPDAAAADPGATAP</sequence>
<name>A0ABT8BKK7_9HYPH</name>
<reference evidence="3" key="1">
    <citation type="journal article" date="2019" name="Int. J. Syst. Evol. Microbiol.">
        <title>The Global Catalogue of Microorganisms (GCM) 10K type strain sequencing project: providing services to taxonomists for standard genome sequencing and annotation.</title>
        <authorList>
            <consortium name="The Broad Institute Genomics Platform"/>
            <consortium name="The Broad Institute Genome Sequencing Center for Infectious Disease"/>
            <person name="Wu L."/>
            <person name="Ma J."/>
        </authorList>
    </citation>
    <scope>NUCLEOTIDE SEQUENCE [LARGE SCALE GENOMIC DNA]</scope>
    <source>
        <strain evidence="3">CECT 7069</strain>
    </source>
</reference>
<dbReference type="EMBL" id="JAUFPX010000012">
    <property type="protein sequence ID" value="MDN3591810.1"/>
    <property type="molecule type" value="Genomic_DNA"/>
</dbReference>
<dbReference type="Proteomes" id="UP001224644">
    <property type="component" value="Unassembled WGS sequence"/>
</dbReference>
<feature type="chain" id="PRO_5046272867" description="Lipoprotein" evidence="1">
    <location>
        <begin position="19"/>
        <end position="124"/>
    </location>
</feature>
<evidence type="ECO:0000256" key="1">
    <source>
        <dbReference type="SAM" id="SignalP"/>
    </source>
</evidence>
<feature type="signal peptide" evidence="1">
    <location>
        <begin position="1"/>
        <end position="18"/>
    </location>
</feature>
<dbReference type="PROSITE" id="PS51257">
    <property type="entry name" value="PROKAR_LIPOPROTEIN"/>
    <property type="match status" value="1"/>
</dbReference>
<accession>A0ABT8BKK7</accession>
<evidence type="ECO:0000313" key="2">
    <source>
        <dbReference type="EMBL" id="MDN3591810.1"/>
    </source>
</evidence>
<keyword evidence="1" id="KW-0732">Signal</keyword>
<proteinExistence type="predicted"/>
<evidence type="ECO:0000313" key="3">
    <source>
        <dbReference type="Proteomes" id="UP001224644"/>
    </source>
</evidence>